<name>A0A5N6PAS6_9ASTR</name>
<reference evidence="1 2" key="1">
    <citation type="submission" date="2019-05" db="EMBL/GenBank/DDBJ databases">
        <title>Mikania micrantha, genome provides insights into the molecular mechanism of rapid growth.</title>
        <authorList>
            <person name="Liu B."/>
        </authorList>
    </citation>
    <scope>NUCLEOTIDE SEQUENCE [LARGE SCALE GENOMIC DNA]</scope>
    <source>
        <strain evidence="1">NLD-2019</strain>
        <tissue evidence="1">Leaf</tissue>
    </source>
</reference>
<comment type="caution">
    <text evidence="1">The sequence shown here is derived from an EMBL/GenBank/DDBJ whole genome shotgun (WGS) entry which is preliminary data.</text>
</comment>
<dbReference type="EMBL" id="SZYD01000005">
    <property type="protein sequence ID" value="KAD6119153.1"/>
    <property type="molecule type" value="Genomic_DNA"/>
</dbReference>
<dbReference type="OrthoDB" id="1748551at2759"/>
<accession>A0A5N6PAS6</accession>
<dbReference type="Proteomes" id="UP000326396">
    <property type="component" value="Linkage Group LG13"/>
</dbReference>
<gene>
    <name evidence="1" type="ORF">E3N88_10424</name>
</gene>
<sequence length="265" mass="30003">MILTNNVSKKRKQAMKSFVVVDDDDDFVDPQEHQIKQKTNTNMSAGPSHQKFVPYTDKKLKARVGYHYIHVTSQTVKDVLGIPLGRLPVNEKNKPRMGSSDTLRIWTSQYPGKSRITDLLVQIDQKIEDFDRLGNDINELLTSTLKEYPSSEELIKRKNNLEQILGVLSKVALGLGVDKGPVFEKETDIISTFVQQEMVEACENVEQQLSTSKIPTNQPIVDIEETTIDLDIVIPDIPFLQPENVQTNTEKTNPEAKTPALEIRF</sequence>
<evidence type="ECO:0000313" key="1">
    <source>
        <dbReference type="EMBL" id="KAD6119153.1"/>
    </source>
</evidence>
<evidence type="ECO:0000313" key="2">
    <source>
        <dbReference type="Proteomes" id="UP000326396"/>
    </source>
</evidence>
<protein>
    <submittedName>
        <fullName evidence="1">Uncharacterized protein</fullName>
    </submittedName>
</protein>
<keyword evidence="2" id="KW-1185">Reference proteome</keyword>
<organism evidence="1 2">
    <name type="scientific">Mikania micrantha</name>
    <name type="common">bitter vine</name>
    <dbReference type="NCBI Taxonomy" id="192012"/>
    <lineage>
        <taxon>Eukaryota</taxon>
        <taxon>Viridiplantae</taxon>
        <taxon>Streptophyta</taxon>
        <taxon>Embryophyta</taxon>
        <taxon>Tracheophyta</taxon>
        <taxon>Spermatophyta</taxon>
        <taxon>Magnoliopsida</taxon>
        <taxon>eudicotyledons</taxon>
        <taxon>Gunneridae</taxon>
        <taxon>Pentapetalae</taxon>
        <taxon>asterids</taxon>
        <taxon>campanulids</taxon>
        <taxon>Asterales</taxon>
        <taxon>Asteraceae</taxon>
        <taxon>Asteroideae</taxon>
        <taxon>Heliantheae alliance</taxon>
        <taxon>Eupatorieae</taxon>
        <taxon>Mikania</taxon>
    </lineage>
</organism>
<proteinExistence type="predicted"/>
<dbReference type="AlphaFoldDB" id="A0A5N6PAS6"/>